<name>A0ACC3MGR1_9PEZI</name>
<dbReference type="EMBL" id="JAUTXU010000308">
    <property type="protein sequence ID" value="KAK3686654.1"/>
    <property type="molecule type" value="Genomic_DNA"/>
</dbReference>
<gene>
    <name evidence="1" type="ORF">LTR37_019585</name>
</gene>
<proteinExistence type="predicted"/>
<evidence type="ECO:0000313" key="1">
    <source>
        <dbReference type="EMBL" id="KAK3686654.1"/>
    </source>
</evidence>
<protein>
    <submittedName>
        <fullName evidence="1">Uncharacterized protein</fullName>
    </submittedName>
</protein>
<reference evidence="1" key="1">
    <citation type="submission" date="2023-07" db="EMBL/GenBank/DDBJ databases">
        <title>Black Yeasts Isolated from many extreme environments.</title>
        <authorList>
            <person name="Coleine C."/>
            <person name="Stajich J.E."/>
            <person name="Selbmann L."/>
        </authorList>
    </citation>
    <scope>NUCLEOTIDE SEQUENCE</scope>
    <source>
        <strain evidence="1">CCFEE 5714</strain>
    </source>
</reference>
<dbReference type="Proteomes" id="UP001281147">
    <property type="component" value="Unassembled WGS sequence"/>
</dbReference>
<keyword evidence="2" id="KW-1185">Reference proteome</keyword>
<comment type="caution">
    <text evidence="1">The sequence shown here is derived from an EMBL/GenBank/DDBJ whole genome shotgun (WGS) entry which is preliminary data.</text>
</comment>
<sequence>MDALFDFDAVAHDIPIQKTVQPPEEVVSKVHKASFEGEAAVLEQAIAQIQASCGDRYIDYLARCLYLAIEYRRHSIVTLLLGEGASINPSHVRAATTIGGTSTLSVLLTHGWDINAEMDWGEPPLLALAAENEDVTNWFLSHGASPNAACHLDLTPLSADVQYAPFSVIKLLFDRGGSVSSGQLLHYAVRRELTDYLDVLVFLLDKRPSINGVMCEGLYCYYQQRAFGLGTALHEASEKGKLDVVELMVAHGAHPLIKDPRGRTAQDWADRAGHYSIAKFLKATAATASPLWYQFTDGRHPTGFG</sequence>
<accession>A0ACC3MGR1</accession>
<evidence type="ECO:0000313" key="2">
    <source>
        <dbReference type="Proteomes" id="UP001281147"/>
    </source>
</evidence>
<organism evidence="1 2">
    <name type="scientific">Vermiconidia calcicola</name>
    <dbReference type="NCBI Taxonomy" id="1690605"/>
    <lineage>
        <taxon>Eukaryota</taxon>
        <taxon>Fungi</taxon>
        <taxon>Dikarya</taxon>
        <taxon>Ascomycota</taxon>
        <taxon>Pezizomycotina</taxon>
        <taxon>Dothideomycetes</taxon>
        <taxon>Dothideomycetidae</taxon>
        <taxon>Mycosphaerellales</taxon>
        <taxon>Extremaceae</taxon>
        <taxon>Vermiconidia</taxon>
    </lineage>
</organism>